<evidence type="ECO:0000313" key="1">
    <source>
        <dbReference type="EMBL" id="WDE09082.1"/>
    </source>
</evidence>
<dbReference type="AlphaFoldDB" id="A0AAE9ZAB0"/>
<dbReference type="RefSeq" id="WP_044841576.1">
    <property type="nucleotide sequence ID" value="NZ_CP059734.1"/>
</dbReference>
<keyword evidence="2" id="KW-1185">Reference proteome</keyword>
<organism evidence="1 2">
    <name type="scientific">Thalassomonas viridans</name>
    <dbReference type="NCBI Taxonomy" id="137584"/>
    <lineage>
        <taxon>Bacteria</taxon>
        <taxon>Pseudomonadati</taxon>
        <taxon>Pseudomonadota</taxon>
        <taxon>Gammaproteobacteria</taxon>
        <taxon>Alteromonadales</taxon>
        <taxon>Colwelliaceae</taxon>
        <taxon>Thalassomonas</taxon>
    </lineage>
</organism>
<dbReference type="KEGG" id="tvd:SG34_030385"/>
<name>A0AAE9ZAB0_9GAMM</name>
<gene>
    <name evidence="1" type="ORF">SG34_030385</name>
</gene>
<dbReference type="EMBL" id="CP059734">
    <property type="protein sequence ID" value="WDE09082.1"/>
    <property type="molecule type" value="Genomic_DNA"/>
</dbReference>
<dbReference type="Proteomes" id="UP000032352">
    <property type="component" value="Chromosome pTvir"/>
</dbReference>
<sequence>MFEQTTKNEAPFDNYCAILMSECMSRSGIKLESCPGVKCWSYAGSKHVIRAEGLVKALPKEFADKVDITPSKFQKQLSGRTCVVFLRITGPEQQKFSELQRRSYRLR</sequence>
<dbReference type="InterPro" id="IPR025562">
    <property type="entry name" value="Tae4"/>
</dbReference>
<accession>A0AAE9ZAB0</accession>
<protein>
    <submittedName>
        <fullName evidence="1">Uncharacterized protein</fullName>
    </submittedName>
</protein>
<reference evidence="1 2" key="1">
    <citation type="journal article" date="2015" name="Genome Announc.">
        <title>Draft Genome Sequences of Marine Isolates of Thalassomonas viridans and Thalassomonas actiniarum.</title>
        <authorList>
            <person name="Olonade I."/>
            <person name="van Zyl L.J."/>
            <person name="Trindade M."/>
        </authorList>
    </citation>
    <scope>NUCLEOTIDE SEQUENCE [LARGE SCALE GENOMIC DNA]</scope>
    <source>
        <strain evidence="1 2">XOM25</strain>
    </source>
</reference>
<evidence type="ECO:0000313" key="2">
    <source>
        <dbReference type="Proteomes" id="UP000032352"/>
    </source>
</evidence>
<proteinExistence type="predicted"/>
<dbReference type="Pfam" id="PF14113">
    <property type="entry name" value="Tae4"/>
    <property type="match status" value="1"/>
</dbReference>
<reference evidence="1 2" key="2">
    <citation type="journal article" date="2022" name="Mar. Drugs">
        <title>Bioassay-Guided Fractionation Leads to the Detection of Cholic Acid Generated by the Rare Thalassomonas sp.</title>
        <authorList>
            <person name="Pheiffer F."/>
            <person name="Schneider Y.K."/>
            <person name="Hansen E.H."/>
            <person name="Andersen J.H."/>
            <person name="Isaksson J."/>
            <person name="Busche T."/>
            <person name="R C."/>
            <person name="Kalinowski J."/>
            <person name="Zyl L.V."/>
            <person name="Trindade M."/>
        </authorList>
    </citation>
    <scope>NUCLEOTIDE SEQUENCE [LARGE SCALE GENOMIC DNA]</scope>
    <source>
        <strain evidence="1 2">XOM25</strain>
    </source>
</reference>